<comment type="caution">
    <text evidence="2">The sequence shown here is derived from an EMBL/GenBank/DDBJ whole genome shotgun (WGS) entry which is preliminary data.</text>
</comment>
<protein>
    <recommendedName>
        <fullName evidence="4">Repetin</fullName>
    </recommendedName>
</protein>
<name>A0A0L8MSI8_STRVG</name>
<keyword evidence="1" id="KW-0732">Signal</keyword>
<sequence length="208" mass="21656">MNNRSRNRSRTRARALAVAGSAALLATLMAAAPAPAAPAGAKLASVHGLGTVFYPYSPDDDIRFTVDATSAPWSRPLPAQGGEKGLPTDAFGRITVYHHVTASGYTAVSEAEVDCLVTGGRTATVTAVVKTSNVGWEGRRIGIGVQDGTRGEPDRVGFSWDIANLEVRPDGSVFEPSAGTCLAPAPFTEVTKDGYKVTPAPLAPRPKP</sequence>
<dbReference type="InterPro" id="IPR006311">
    <property type="entry name" value="TAT_signal"/>
</dbReference>
<dbReference type="PATRIC" id="fig|1961.12.peg.3492"/>
<dbReference type="PROSITE" id="PS51318">
    <property type="entry name" value="TAT"/>
    <property type="match status" value="1"/>
</dbReference>
<gene>
    <name evidence="2" type="ORF">ADK75_15180</name>
</gene>
<feature type="signal peptide" evidence="1">
    <location>
        <begin position="1"/>
        <end position="36"/>
    </location>
</feature>
<evidence type="ECO:0000313" key="3">
    <source>
        <dbReference type="Proteomes" id="UP000037084"/>
    </source>
</evidence>
<dbReference type="OrthoDB" id="3471188at2"/>
<dbReference type="EMBL" id="LGUV01000166">
    <property type="protein sequence ID" value="KOG53275.1"/>
    <property type="molecule type" value="Genomic_DNA"/>
</dbReference>
<reference evidence="3" key="1">
    <citation type="submission" date="2015-07" db="EMBL/GenBank/DDBJ databases">
        <authorList>
            <consortium name="Consortium for Microbial Forensics and Genomics (microFORGE)"/>
            <person name="Knight B.M."/>
            <person name="Roberts D.P."/>
            <person name="Lin D."/>
            <person name="Hari K."/>
            <person name="Fletcher J."/>
            <person name="Melcher U."/>
            <person name="Blagden T."/>
            <person name="Winegar R.A."/>
        </authorList>
    </citation>
    <scope>NUCLEOTIDE SEQUENCE [LARGE SCALE GENOMIC DNA]</scope>
    <source>
        <strain evidence="3">NRRL B-1447</strain>
    </source>
</reference>
<evidence type="ECO:0000313" key="2">
    <source>
        <dbReference type="EMBL" id="KOG53275.1"/>
    </source>
</evidence>
<proteinExistence type="predicted"/>
<dbReference type="RefSeq" id="WP_053171435.1">
    <property type="nucleotide sequence ID" value="NZ_LGUV01000166.1"/>
</dbReference>
<dbReference type="AlphaFoldDB" id="A0A0L8MSI8"/>
<accession>A0A0L8MSI8</accession>
<dbReference type="Proteomes" id="UP000037084">
    <property type="component" value="Unassembled WGS sequence"/>
</dbReference>
<feature type="chain" id="PRO_5005587607" description="Repetin" evidence="1">
    <location>
        <begin position="37"/>
        <end position="208"/>
    </location>
</feature>
<evidence type="ECO:0008006" key="4">
    <source>
        <dbReference type="Google" id="ProtNLM"/>
    </source>
</evidence>
<evidence type="ECO:0000256" key="1">
    <source>
        <dbReference type="SAM" id="SignalP"/>
    </source>
</evidence>
<organism evidence="2 3">
    <name type="scientific">Streptomyces virginiae</name>
    <name type="common">Streptomyces cinnamonensis</name>
    <dbReference type="NCBI Taxonomy" id="1961"/>
    <lineage>
        <taxon>Bacteria</taxon>
        <taxon>Bacillati</taxon>
        <taxon>Actinomycetota</taxon>
        <taxon>Actinomycetes</taxon>
        <taxon>Kitasatosporales</taxon>
        <taxon>Streptomycetaceae</taxon>
        <taxon>Streptomyces</taxon>
    </lineage>
</organism>